<comment type="caution">
    <text evidence="2">The sequence shown here is derived from an EMBL/GenBank/DDBJ whole genome shotgun (WGS) entry which is preliminary data.</text>
</comment>
<dbReference type="SUPFAM" id="SSF88659">
    <property type="entry name" value="Sigma3 and sigma4 domains of RNA polymerase sigma factors"/>
    <property type="match status" value="1"/>
</dbReference>
<keyword evidence="3" id="KW-1185">Reference proteome</keyword>
<name>A0A931E1I2_9BACT</name>
<evidence type="ECO:0000313" key="2">
    <source>
        <dbReference type="EMBL" id="MBG9375348.1"/>
    </source>
</evidence>
<evidence type="ECO:0000313" key="3">
    <source>
        <dbReference type="Proteomes" id="UP000628448"/>
    </source>
</evidence>
<dbReference type="GO" id="GO:0003700">
    <property type="term" value="F:DNA-binding transcription factor activity"/>
    <property type="evidence" value="ECO:0007669"/>
    <property type="project" value="InterPro"/>
</dbReference>
<dbReference type="InterPro" id="IPR013325">
    <property type="entry name" value="RNA_pol_sigma_r2"/>
</dbReference>
<dbReference type="Pfam" id="PF20239">
    <property type="entry name" value="DUF6596"/>
    <property type="match status" value="1"/>
</dbReference>
<dbReference type="InterPro" id="IPR046531">
    <property type="entry name" value="DUF6596"/>
</dbReference>
<dbReference type="SUPFAM" id="SSF88946">
    <property type="entry name" value="Sigma2 domain of RNA polymerase sigma factors"/>
    <property type="match status" value="1"/>
</dbReference>
<dbReference type="PANTHER" id="PTHR47756:SF2">
    <property type="entry name" value="BLL6612 PROTEIN"/>
    <property type="match status" value="1"/>
</dbReference>
<accession>A0A931E1I2</accession>
<sequence>MEQQELIPHLFRNEYTKITAVLCKRFGFEHIEAAEDIASDTFLTAAQTWVINGVPANPVAWLYNVAGNKAKNFLKRQHLFQQKIAPALKNAPGFSEETGIDLSPQNISDSQLQMMFAVCDPCIPAEAQIGLALRILCGFGINEIADAFLTNTETINKRLSRAKEKLRQQNVTLQFPAAAAADARLANVLTTIYLLFSEGYYSESTAATVRKDLCLEAMRLCSLLTANEHTNTAPVNALLALMCFHASRFDARVGTNGEMILYDEQDTSLWNTDLVAKGTWYLHRAATGKQISTYHIEATIAYWHTQKEDTPEKWETILQLYNRLLQIAYSPVAALNRTYALAKANGKAAAIKEALQLNLHQHHFYFVLLGELYTGVDEEKARRYFEQALALAKTSADKSAIMRRIQRL</sequence>
<dbReference type="RefSeq" id="WP_196989403.1">
    <property type="nucleotide sequence ID" value="NZ_JADWYR010000001.1"/>
</dbReference>
<dbReference type="InterPro" id="IPR013324">
    <property type="entry name" value="RNA_pol_sigma_r3/r4-like"/>
</dbReference>
<gene>
    <name evidence="2" type="ORF">I5907_03830</name>
</gene>
<dbReference type="AlphaFoldDB" id="A0A931E1I2"/>
<dbReference type="EMBL" id="JADWYR010000001">
    <property type="protein sequence ID" value="MBG9375348.1"/>
    <property type="molecule type" value="Genomic_DNA"/>
</dbReference>
<evidence type="ECO:0000259" key="1">
    <source>
        <dbReference type="Pfam" id="PF20239"/>
    </source>
</evidence>
<reference evidence="2" key="1">
    <citation type="submission" date="2020-11" db="EMBL/GenBank/DDBJ databases">
        <title>Bacterial whole genome sequence for Panacibacter sp. DH6.</title>
        <authorList>
            <person name="Le V."/>
            <person name="Ko S."/>
            <person name="Ahn C.-Y."/>
            <person name="Oh H.-M."/>
        </authorList>
    </citation>
    <scope>NUCLEOTIDE SEQUENCE</scope>
    <source>
        <strain evidence="2">DH6</strain>
    </source>
</reference>
<feature type="domain" description="DUF6596" evidence="1">
    <location>
        <begin position="184"/>
        <end position="286"/>
    </location>
</feature>
<dbReference type="Proteomes" id="UP000628448">
    <property type="component" value="Unassembled WGS sequence"/>
</dbReference>
<protein>
    <submittedName>
        <fullName evidence="2">RNA polymerase subunit sigma</fullName>
    </submittedName>
</protein>
<organism evidence="2 3">
    <name type="scientific">Panacibacter microcysteis</name>
    <dbReference type="NCBI Taxonomy" id="2793269"/>
    <lineage>
        <taxon>Bacteria</taxon>
        <taxon>Pseudomonadati</taxon>
        <taxon>Bacteroidota</taxon>
        <taxon>Chitinophagia</taxon>
        <taxon>Chitinophagales</taxon>
        <taxon>Chitinophagaceae</taxon>
        <taxon>Panacibacter</taxon>
    </lineage>
</organism>
<dbReference type="PANTHER" id="PTHR47756">
    <property type="entry name" value="BLL6612 PROTEIN-RELATED"/>
    <property type="match status" value="1"/>
</dbReference>
<proteinExistence type="predicted"/>
<dbReference type="Gene3D" id="1.10.1740.10">
    <property type="match status" value="1"/>
</dbReference>
<dbReference type="GO" id="GO:0006352">
    <property type="term" value="P:DNA-templated transcription initiation"/>
    <property type="evidence" value="ECO:0007669"/>
    <property type="project" value="InterPro"/>
</dbReference>